<dbReference type="InterPro" id="IPR050458">
    <property type="entry name" value="LolB"/>
</dbReference>
<dbReference type="InterPro" id="IPR008893">
    <property type="entry name" value="WGR_domain"/>
</dbReference>
<dbReference type="PANTHER" id="PTHR30634:SF13">
    <property type="entry name" value="PROTEIN YEHF"/>
    <property type="match status" value="1"/>
</dbReference>
<gene>
    <name evidence="2" type="ORF">EFP84_09625</name>
</gene>
<proteinExistence type="predicted"/>
<evidence type="ECO:0000259" key="1">
    <source>
        <dbReference type="PROSITE" id="PS51977"/>
    </source>
</evidence>
<dbReference type="CDD" id="cd07996">
    <property type="entry name" value="WGR_MMR_like"/>
    <property type="match status" value="1"/>
</dbReference>
<name>A0AAD0UNU6_9LEPT</name>
<dbReference type="Proteomes" id="UP000276407">
    <property type="component" value="Chromosome 1"/>
</dbReference>
<dbReference type="EMBL" id="CP033614">
    <property type="protein sequence ID" value="AYV55743.1"/>
    <property type="molecule type" value="Genomic_DNA"/>
</dbReference>
<dbReference type="PROSITE" id="PS51977">
    <property type="entry name" value="WGR"/>
    <property type="match status" value="1"/>
</dbReference>
<dbReference type="SMART" id="SM00773">
    <property type="entry name" value="WGR"/>
    <property type="match status" value="1"/>
</dbReference>
<reference evidence="2 3" key="1">
    <citation type="submission" date="2018-11" db="EMBL/GenBank/DDBJ databases">
        <title>Complete genome sequence of Leptospira kmetyi isolate LS 001/16 from soil sample associated with a leptospirosis patient in Kelantan.</title>
        <authorList>
            <person name="Muhammad Yusoff F."/>
            <person name="Muhammad Yusoff S."/>
            <person name="Ahmad M.N."/>
            <person name="Yusof N.Y."/>
            <person name="Aziah I."/>
        </authorList>
    </citation>
    <scope>NUCLEOTIDE SEQUENCE [LARGE SCALE GENOMIC DNA]</scope>
    <source>
        <strain evidence="2 3">LS 001/16</strain>
    </source>
</reference>
<dbReference type="SUPFAM" id="SSF142921">
    <property type="entry name" value="WGR domain-like"/>
    <property type="match status" value="1"/>
</dbReference>
<dbReference type="InterPro" id="IPR036930">
    <property type="entry name" value="WGR_dom_sf"/>
</dbReference>
<feature type="domain" description="WGR" evidence="1">
    <location>
        <begin position="1"/>
        <end position="80"/>
    </location>
</feature>
<evidence type="ECO:0000313" key="2">
    <source>
        <dbReference type="EMBL" id="AYV55743.1"/>
    </source>
</evidence>
<dbReference type="Gene3D" id="2.20.140.10">
    <property type="entry name" value="WGR domain"/>
    <property type="match status" value="1"/>
</dbReference>
<dbReference type="KEGG" id="lkm:EFP84_09625"/>
<protein>
    <submittedName>
        <fullName evidence="2">WGR domain-containing protein</fullName>
    </submittedName>
</protein>
<accession>A0AAD0UNU6</accession>
<dbReference type="InterPro" id="IPR049809">
    <property type="entry name" value="YehF/YfeS-like_WGR"/>
</dbReference>
<sequence>MKHQLFFKDDSSDKFWNIESSGNSFTVTYGKTGTAGQTQTKTFADEATCLKEADKLLKEKIKKGYKESGAANYLETWKELSESKNLPEGFFKHFSFLTETKEDQEILAKLAAQVTKIRIDSSENALIAELKYGDSSFTEPCEIRCNPPLANSPAKGLPKSYVKTSQVHNGIYFEDLGGGCIGFFGINEKGNMNEGGWEPEALEEGDNEEYLEALEEKELSISDVPCIIEFGQNWILSDPLKKTVHKEPAYLFVSHEDCEAVKIPGTDSLLFGQILLRILAQRILDIDSFPEVYS</sequence>
<evidence type="ECO:0000313" key="3">
    <source>
        <dbReference type="Proteomes" id="UP000276407"/>
    </source>
</evidence>
<organism evidence="2 3">
    <name type="scientific">Leptospira kmetyi</name>
    <dbReference type="NCBI Taxonomy" id="408139"/>
    <lineage>
        <taxon>Bacteria</taxon>
        <taxon>Pseudomonadati</taxon>
        <taxon>Spirochaetota</taxon>
        <taxon>Spirochaetia</taxon>
        <taxon>Leptospirales</taxon>
        <taxon>Leptospiraceae</taxon>
        <taxon>Leptospira</taxon>
    </lineage>
</organism>
<dbReference type="PANTHER" id="PTHR30634">
    <property type="entry name" value="OUTER MEMBRANE LOLAB LIPOPROTEIN INSERTION APPARATUS"/>
    <property type="match status" value="1"/>
</dbReference>
<dbReference type="Pfam" id="PF05406">
    <property type="entry name" value="WGR"/>
    <property type="match status" value="1"/>
</dbReference>
<dbReference type="RefSeq" id="WP_123179569.1">
    <property type="nucleotide sequence ID" value="NZ_CP033614.1"/>
</dbReference>
<dbReference type="AlphaFoldDB" id="A0AAD0UNU6"/>